<dbReference type="Proteomes" id="UP001497392">
    <property type="component" value="Unassembled WGS sequence"/>
</dbReference>
<feature type="compositionally biased region" description="Polar residues" evidence="1">
    <location>
        <begin position="726"/>
        <end position="739"/>
    </location>
</feature>
<dbReference type="PANTHER" id="PTHR11952:SF14">
    <property type="entry name" value="UTP--GLUCOSE-1-PHOSPHATE URIDYLYLTRANSFERASE 3, CHLOROPLASTIC"/>
    <property type="match status" value="1"/>
</dbReference>
<dbReference type="EMBL" id="CAXHTA020000012">
    <property type="protein sequence ID" value="CAL5225526.1"/>
    <property type="molecule type" value="Genomic_DNA"/>
</dbReference>
<dbReference type="SUPFAM" id="SSF53448">
    <property type="entry name" value="Nucleotide-diphospho-sugar transferases"/>
    <property type="match status" value="1"/>
</dbReference>
<evidence type="ECO:0000313" key="4">
    <source>
        <dbReference type="Proteomes" id="UP001497392"/>
    </source>
</evidence>
<dbReference type="PANTHER" id="PTHR11952">
    <property type="entry name" value="UDP- GLUCOSE PYROPHOSPHORYLASE"/>
    <property type="match status" value="1"/>
</dbReference>
<evidence type="ECO:0000256" key="1">
    <source>
        <dbReference type="SAM" id="MobiDB-lite"/>
    </source>
</evidence>
<dbReference type="Pfam" id="PF25441">
    <property type="entry name" value="Hexapep_UGP3_C"/>
    <property type="match status" value="2"/>
</dbReference>
<keyword evidence="4" id="KW-1185">Reference proteome</keyword>
<accession>A0ABP1G058</accession>
<proteinExistence type="predicted"/>
<evidence type="ECO:0000313" key="3">
    <source>
        <dbReference type="EMBL" id="CAL5225526.1"/>
    </source>
</evidence>
<comment type="caution">
    <text evidence="3">The sequence shown here is derived from an EMBL/GenBank/DDBJ whole genome shotgun (WGS) entry which is preliminary data.</text>
</comment>
<organism evidence="3 4">
    <name type="scientific">Coccomyxa viridis</name>
    <dbReference type="NCBI Taxonomy" id="1274662"/>
    <lineage>
        <taxon>Eukaryota</taxon>
        <taxon>Viridiplantae</taxon>
        <taxon>Chlorophyta</taxon>
        <taxon>core chlorophytes</taxon>
        <taxon>Trebouxiophyceae</taxon>
        <taxon>Trebouxiophyceae incertae sedis</taxon>
        <taxon>Coccomyxaceae</taxon>
        <taxon>Coccomyxa</taxon>
    </lineage>
</organism>
<dbReference type="Gene3D" id="3.90.550.10">
    <property type="entry name" value="Spore Coat Polysaccharide Biosynthesis Protein SpsA, Chain A"/>
    <property type="match status" value="1"/>
</dbReference>
<reference evidence="3 4" key="1">
    <citation type="submission" date="2024-06" db="EMBL/GenBank/DDBJ databases">
        <authorList>
            <person name="Kraege A."/>
            <person name="Thomma B."/>
        </authorList>
    </citation>
    <scope>NUCLEOTIDE SEQUENCE [LARGE SCALE GENOMIC DNA]</scope>
</reference>
<feature type="region of interest" description="Disordered" evidence="1">
    <location>
        <begin position="726"/>
        <end position="767"/>
    </location>
</feature>
<dbReference type="InterPro" id="IPR029044">
    <property type="entry name" value="Nucleotide-diphossugar_trans"/>
</dbReference>
<dbReference type="InterPro" id="IPR057388">
    <property type="entry name" value="Hexapep_UGP3_C"/>
</dbReference>
<feature type="domain" description="UGP3-like C-terminal hexapeptide repeats" evidence="2">
    <location>
        <begin position="801"/>
        <end position="916"/>
    </location>
</feature>
<gene>
    <name evidence="3" type="primary">g8357</name>
    <name evidence="3" type="ORF">VP750_LOCUS7185</name>
</gene>
<sequence>MSFPISGTPLVSSSRRETCSRICQTAASSQYQLYAPGARRIRLANSSKQARGRLFITASAPTATEGISKADFVRESRRDAFLPEVLYLEELVVSLTRSASFEEKVTLLQQTKRVQDFQLSGRAESSILKEAASTEALYIFLCLIAIGQEHVLFLRPETGDAQRAAQKLVGELLLVDSFYNSIGGLAGYQLKCLEMMLGSKKDSPAEQLGSEPSVSAGEATKYHMPQGLNIAYNRRAAAAAAATGLEALPHMGEILPLGGAGDRLGLKCEVTGESVPTAMLPYCGRTLLSGLLRDLQAREYLHHKIFGGQQITPVAIMTSAAKDNHQRVQALLADNNFFGRGEESFRLFEQPMVPVVSAEDGQWLLPEPLAPMMKPGGHGAIWKLMLDRGVFEYFSQRRRKAAIVRQISNPLAGTDTTLLALSGAGYADSKCFGFASCERRAGAAEGVNVLMERRTKRADGQGYEYTYNVTNVEYTEFDRLGVADECLEGSQYSRYPANTNVLYIGLESAEAAVRAGVQSGGGAALPGMIFNQSKKVTYTDALTGHERSVHAGRMECTMQNLVDSLPQTFDSPVPEELHGALNTFVVYNRRRCVTSSAKRRRAPGSTMVSQTPDGSFLDLMRNARDLLSRCGLHHIPEVGTVEQYLEKGPGFIFLFHPALGPMWDVIAQKIRGGAIMHGSELVLEVAEAALMDVRVEGSLLVHADSVMGSMEAPWEAAAAAASRNSNDIHVSHPNGSQTLYPADEPGADSQAAPHANHSSGAPLFSEGRLHLQDPQPALAKQQAEEVLQSTVVPFSLDKRPEGKRLIYSGRCGRVRLTGVVVRNAGIDWDSPDNCYWQHKVARKEAAHIVLHGQSEFEASHVVLEGNQDFEVPDGYKMVVSAGPGGSIRRALFPLHKRRPSWQWDYQMTASGDVRLAIQEIARPPTYQPLAGSQPASEGPFVYMI</sequence>
<name>A0ABP1G058_9CHLO</name>
<feature type="domain" description="UGP3-like C-terminal hexapeptide repeats" evidence="2">
    <location>
        <begin position="670"/>
        <end position="712"/>
    </location>
</feature>
<dbReference type="InterPro" id="IPR039741">
    <property type="entry name" value="UDP-sugar_pyrophosphorylase"/>
</dbReference>
<evidence type="ECO:0000259" key="2">
    <source>
        <dbReference type="Pfam" id="PF25441"/>
    </source>
</evidence>
<protein>
    <submittedName>
        <fullName evidence="3">G8357 protein</fullName>
    </submittedName>
</protein>